<dbReference type="RefSeq" id="WP_046588018.1">
    <property type="nucleotide sequence ID" value="NZ_LAVA02000058.1"/>
</dbReference>
<accession>A0A1J4NT72</accession>
<protein>
    <submittedName>
        <fullName evidence="2">Uncharacterized protein</fullName>
    </submittedName>
</protein>
<evidence type="ECO:0000313" key="2">
    <source>
        <dbReference type="EMBL" id="OIJ65306.1"/>
    </source>
</evidence>
<feature type="transmembrane region" description="Helical" evidence="1">
    <location>
        <begin position="42"/>
        <end position="60"/>
    </location>
</feature>
<sequence length="251" mass="26214">MSENDMVRELLKEAVGQVPVPESRGSEAVFARAARIRWRRRAAVTGVVAAVVAGGAVVGSDVLPAGRGENVAASPTARETGTGAGGFGKLLPAGVGKVREVSLGQLIKGVPKAPKEKKVGPYDGDYAVVRDGAVGYLTVHVMPAKAARAKGATQDLCGLPHETPRRIACTNEKVPGVGVLTIWQWPASGAVQPKYSGAELDASLRLTDGSVLTVRDWTGFLGRGSQGPLLKSFPLTRAQLRELALKPQLVP</sequence>
<dbReference type="Proteomes" id="UP000034196">
    <property type="component" value="Unassembled WGS sequence"/>
</dbReference>
<keyword evidence="1" id="KW-0812">Transmembrane</keyword>
<dbReference type="AlphaFoldDB" id="A0A1J4NT72"/>
<dbReference type="STRING" id="1428628.WN71_023775"/>
<gene>
    <name evidence="2" type="ORF">WN71_023775</name>
</gene>
<name>A0A1J4NT72_9ACTN</name>
<keyword evidence="3" id="KW-1185">Reference proteome</keyword>
<reference evidence="2" key="1">
    <citation type="submission" date="2016-10" db="EMBL/GenBank/DDBJ databases">
        <title>Genome sequence of Streptomyces mangrovisoli MUSC 149.</title>
        <authorList>
            <person name="Lee L.-H."/>
            <person name="Ser H.-L."/>
        </authorList>
    </citation>
    <scope>NUCLEOTIDE SEQUENCE [LARGE SCALE GENOMIC DNA]</scope>
    <source>
        <strain evidence="2">MUSC 149</strain>
    </source>
</reference>
<keyword evidence="1" id="KW-0472">Membrane</keyword>
<proteinExistence type="predicted"/>
<organism evidence="2 3">
    <name type="scientific">Streptomyces mangrovisoli</name>
    <dbReference type="NCBI Taxonomy" id="1428628"/>
    <lineage>
        <taxon>Bacteria</taxon>
        <taxon>Bacillati</taxon>
        <taxon>Actinomycetota</taxon>
        <taxon>Actinomycetes</taxon>
        <taxon>Kitasatosporales</taxon>
        <taxon>Streptomycetaceae</taxon>
        <taxon>Streptomyces</taxon>
    </lineage>
</organism>
<comment type="caution">
    <text evidence="2">The sequence shown here is derived from an EMBL/GenBank/DDBJ whole genome shotgun (WGS) entry which is preliminary data.</text>
</comment>
<evidence type="ECO:0000256" key="1">
    <source>
        <dbReference type="SAM" id="Phobius"/>
    </source>
</evidence>
<dbReference type="EMBL" id="LAVA02000058">
    <property type="protein sequence ID" value="OIJ65306.1"/>
    <property type="molecule type" value="Genomic_DNA"/>
</dbReference>
<keyword evidence="1" id="KW-1133">Transmembrane helix</keyword>
<evidence type="ECO:0000313" key="3">
    <source>
        <dbReference type="Proteomes" id="UP000034196"/>
    </source>
</evidence>
<dbReference type="OrthoDB" id="4187682at2"/>